<evidence type="ECO:0000256" key="7">
    <source>
        <dbReference type="ARBA" id="ARBA00022824"/>
    </source>
</evidence>
<dbReference type="InterPro" id="IPR013780">
    <property type="entry name" value="Glyco_hydro_b"/>
</dbReference>
<keyword evidence="6 17" id="KW-0378">Hydrolase</keyword>
<dbReference type="InterPro" id="IPR025887">
    <property type="entry name" value="Glyco_hydro_31_N_dom"/>
</dbReference>
<dbReference type="KEGG" id="spu:584583"/>
<evidence type="ECO:0000256" key="1">
    <source>
        <dbReference type="ARBA" id="ARBA00004240"/>
    </source>
</evidence>
<dbReference type="RefSeq" id="XP_030855176.1">
    <property type="nucleotide sequence ID" value="XM_030999316.1"/>
</dbReference>
<keyword evidence="10 17" id="KW-0326">Glycosidase</keyword>
<evidence type="ECO:0000313" key="23">
    <source>
        <dbReference type="EnsemblMetazoa" id="XP_030855176"/>
    </source>
</evidence>
<feature type="signal peptide" evidence="19">
    <location>
        <begin position="1"/>
        <end position="34"/>
    </location>
</feature>
<evidence type="ECO:0000259" key="20">
    <source>
        <dbReference type="Pfam" id="PF01055"/>
    </source>
</evidence>
<dbReference type="EnsemblMetazoa" id="XM_030999316">
    <property type="protein sequence ID" value="XP_030855176"/>
    <property type="gene ID" value="LOC584583"/>
</dbReference>
<dbReference type="Pfam" id="PF01055">
    <property type="entry name" value="Glyco_hydro_31_2nd"/>
    <property type="match status" value="1"/>
</dbReference>
<dbReference type="InterPro" id="IPR011013">
    <property type="entry name" value="Gal_mutarotase_sf_dom"/>
</dbReference>
<evidence type="ECO:0000256" key="16">
    <source>
        <dbReference type="ARBA" id="ARBA00080367"/>
    </source>
</evidence>
<evidence type="ECO:0000256" key="6">
    <source>
        <dbReference type="ARBA" id="ARBA00022801"/>
    </source>
</evidence>
<evidence type="ECO:0000256" key="3">
    <source>
        <dbReference type="ARBA" id="ARBA00004833"/>
    </source>
</evidence>
<dbReference type="InParanoid" id="A0A7M7PS13"/>
<dbReference type="GO" id="GO:0005783">
    <property type="term" value="C:endoplasmic reticulum"/>
    <property type="evidence" value="ECO:0007669"/>
    <property type="project" value="UniProtKB-SubCell"/>
</dbReference>
<dbReference type="FunFam" id="2.60.40.1180:FF:000023">
    <property type="entry name" value="neutral alpha-glucosidase AB isoform X2"/>
    <property type="match status" value="1"/>
</dbReference>
<feature type="domain" description="Glycoside hydrolase family 31 TIM barrel" evidence="20">
    <location>
        <begin position="415"/>
        <end position="743"/>
    </location>
</feature>
<keyword evidence="8" id="KW-0333">Golgi apparatus</keyword>
<feature type="domain" description="Glycoside hydrolase family 31 N-terminal" evidence="21">
    <location>
        <begin position="92"/>
        <end position="353"/>
    </location>
</feature>
<dbReference type="PANTHER" id="PTHR22762">
    <property type="entry name" value="ALPHA-GLUCOSIDASE"/>
    <property type="match status" value="1"/>
</dbReference>
<feature type="region of interest" description="Disordered" evidence="18">
    <location>
        <begin position="218"/>
        <end position="254"/>
    </location>
</feature>
<evidence type="ECO:0000256" key="10">
    <source>
        <dbReference type="ARBA" id="ARBA00023295"/>
    </source>
</evidence>
<evidence type="ECO:0000256" key="18">
    <source>
        <dbReference type="SAM" id="MobiDB-lite"/>
    </source>
</evidence>
<evidence type="ECO:0000259" key="21">
    <source>
        <dbReference type="Pfam" id="PF13802"/>
    </source>
</evidence>
<dbReference type="GO" id="GO:0005794">
    <property type="term" value="C:Golgi apparatus"/>
    <property type="evidence" value="ECO:0007669"/>
    <property type="project" value="UniProtKB-SubCell"/>
</dbReference>
<accession>A0A7M7PS13</accession>
<dbReference type="Gene3D" id="2.60.40.1180">
    <property type="entry name" value="Golgi alpha-mannosidase II"/>
    <property type="match status" value="2"/>
</dbReference>
<organism evidence="23 24">
    <name type="scientific">Strongylocentrotus purpuratus</name>
    <name type="common">Purple sea urchin</name>
    <dbReference type="NCBI Taxonomy" id="7668"/>
    <lineage>
        <taxon>Eukaryota</taxon>
        <taxon>Metazoa</taxon>
        <taxon>Echinodermata</taxon>
        <taxon>Eleutherozoa</taxon>
        <taxon>Echinozoa</taxon>
        <taxon>Echinoidea</taxon>
        <taxon>Euechinoidea</taxon>
        <taxon>Echinacea</taxon>
        <taxon>Camarodonta</taxon>
        <taxon>Echinidea</taxon>
        <taxon>Strongylocentrotidae</taxon>
        <taxon>Strongylocentrotus</taxon>
    </lineage>
</organism>
<dbReference type="SUPFAM" id="SSF51011">
    <property type="entry name" value="Glycosyl hydrolase domain"/>
    <property type="match status" value="1"/>
</dbReference>
<dbReference type="OrthoDB" id="3237269at2759"/>
<comment type="similarity">
    <text evidence="4 17">Belongs to the glycosyl hydrolase 31 family.</text>
</comment>
<feature type="chain" id="PRO_5029716262" description="Neutral alpha-glucosidase AB" evidence="19">
    <location>
        <begin position="35"/>
        <end position="969"/>
    </location>
</feature>
<dbReference type="SUPFAM" id="SSF51445">
    <property type="entry name" value="(Trans)glycosidases"/>
    <property type="match status" value="1"/>
</dbReference>
<dbReference type="InterPro" id="IPR048395">
    <property type="entry name" value="Glyco_hydro_31_C"/>
</dbReference>
<dbReference type="Pfam" id="PF21365">
    <property type="entry name" value="Glyco_hydro_31_3rd"/>
    <property type="match status" value="1"/>
</dbReference>
<evidence type="ECO:0000256" key="17">
    <source>
        <dbReference type="RuleBase" id="RU361185"/>
    </source>
</evidence>
<dbReference type="GO" id="GO:0005975">
    <property type="term" value="P:carbohydrate metabolic process"/>
    <property type="evidence" value="ECO:0007669"/>
    <property type="project" value="InterPro"/>
</dbReference>
<evidence type="ECO:0000256" key="8">
    <source>
        <dbReference type="ARBA" id="ARBA00023034"/>
    </source>
</evidence>
<dbReference type="FunFam" id="3.20.20.80:FF:000039">
    <property type="entry name" value="Glucosidase, alpha neutral C"/>
    <property type="match status" value="1"/>
</dbReference>
<evidence type="ECO:0000256" key="12">
    <source>
        <dbReference type="ARBA" id="ARBA00050632"/>
    </source>
</evidence>
<feature type="domain" description="Glycosyl hydrolase family 31 C-terminal" evidence="22">
    <location>
        <begin position="751"/>
        <end position="838"/>
    </location>
</feature>
<comment type="catalytic activity">
    <reaction evidence="13">
        <text>N(4)-(alpha-D-Glc-(1-&gt;3)-alpha-D-Glc-(1-&gt;3)-alpha-D-Man-(1-&gt;2)-alpha-D-Man-(1-&gt;2)-alpha-D-Man-(1-&gt;3)-[alpha-D-Man-(1-&gt;2)-alpha-D-Man-(1-&gt;3)-[alpha-D-Man-(1-&gt;2)-alpha-D-Man-(1-&gt;6)]-alpha-D-Man-(1-&gt;6)]-beta-D-Man-(1-&gt;4)-beta-D-GlcNAc-(1-&gt;4)-beta-D-GlcNAc)-L-asparaginyl-[protein] + H2O = N(4)-(alpha-D-Glc-(1-&gt;3)-alpha-D-Man-(1-&gt;2)-alpha-D-Man-(1-&gt;2)-alpha-D-Man-(1-&gt;3)-[alpha-D-Man-(1-&gt;2)-alpha-D-Man-(1-&gt;3)-[alpha-D-Man-(1-&gt;2)-alpha-D-Man-(1-&gt;6)]-alpha-D-Man-(1-&gt;6)]-beta-D-Man-(1-&gt;4)-beta-D-GlcNAc-(1-&gt;4)-beta-D-GlcNAc)-L-asparaginyl-[protein] + beta-D-glucose</text>
        <dbReference type="Rhea" id="RHEA:55996"/>
        <dbReference type="Rhea" id="RHEA-COMP:14355"/>
        <dbReference type="Rhea" id="RHEA-COMP:14357"/>
        <dbReference type="ChEBI" id="CHEBI:15377"/>
        <dbReference type="ChEBI" id="CHEBI:15903"/>
        <dbReference type="ChEBI" id="CHEBI:59080"/>
        <dbReference type="ChEBI" id="CHEBI:59082"/>
        <dbReference type="EC" id="3.2.1.207"/>
    </reaction>
</comment>
<evidence type="ECO:0000256" key="11">
    <source>
        <dbReference type="ARBA" id="ARBA00042895"/>
    </source>
</evidence>
<dbReference type="InterPro" id="IPR017853">
    <property type="entry name" value="GH"/>
</dbReference>
<keyword evidence="9" id="KW-0325">Glycoprotein</keyword>
<keyword evidence="5 19" id="KW-0732">Signal</keyword>
<dbReference type="GO" id="GO:0106407">
    <property type="term" value="F:Glc2Man9GlcNAc2 oligosaccharide glucosidase activity"/>
    <property type="evidence" value="ECO:0007669"/>
    <property type="project" value="UniProtKB-EC"/>
</dbReference>
<evidence type="ECO:0000256" key="14">
    <source>
        <dbReference type="ARBA" id="ARBA00067008"/>
    </source>
</evidence>
<dbReference type="OMA" id="TVHQPLW"/>
<dbReference type="CTD" id="23193"/>
<dbReference type="GO" id="GO:0090599">
    <property type="term" value="F:alpha-glucosidase activity"/>
    <property type="evidence" value="ECO:0000318"/>
    <property type="project" value="GO_Central"/>
</dbReference>
<comment type="catalytic activity">
    <reaction evidence="12">
        <text>N(4)-(alpha-D-Glc-(1-&gt;3)-alpha-D-Man-(1-&gt;2)-alpha-D-Man-(1-&gt;2)-alpha-D-Man-(1-&gt;3)-[alpha-D-Man-(1-&gt;2)-alpha-D-Man-(1-&gt;3)-[alpha-D-Man-(1-&gt;2)-alpha-D-Man-(1-&gt;6)]-alpha-D-Man-(1-&gt;6)]-beta-D-Man-(1-&gt;4)-beta-D-GlcNAc-(1-&gt;4)-beta-D-GlcNAc)-L-asparaginyl-[protein] + H2O = N(4)-(alpha-D-Man-(1-&gt;2)-alpha-D-Man-(1-&gt;2)-alpha-D-Man-(1-&gt;3)-[alpha-D-Man-(1-&gt;2)-alpha-D-Man-(1-&gt;3)-[alpha-D-Man-(1-&gt;2)-alpha-D-Man-(1-&gt;6)]-alpha-D-Man-(1-&gt;6)]-beta-D-Man-(1-&gt;4)-beta-D-GlcNAc-(1-&gt;4)-beta-D-GlcNAc)-L-asparaginyl-[protein] (N-glucan mannose isomer 9A1,2,3B1,2,3) + beta-D-glucose</text>
        <dbReference type="Rhea" id="RHEA:56000"/>
        <dbReference type="Rhea" id="RHEA-COMP:14356"/>
        <dbReference type="Rhea" id="RHEA-COMP:14357"/>
        <dbReference type="ChEBI" id="CHEBI:15377"/>
        <dbReference type="ChEBI" id="CHEBI:15903"/>
        <dbReference type="ChEBI" id="CHEBI:59080"/>
        <dbReference type="ChEBI" id="CHEBI:139493"/>
        <dbReference type="EC" id="3.2.1.207"/>
    </reaction>
</comment>
<dbReference type="FunFam" id="3.20.20.80:FF:000046">
    <property type="entry name" value="Glucosidase alpha, neutral C"/>
    <property type="match status" value="1"/>
</dbReference>
<evidence type="ECO:0000313" key="24">
    <source>
        <dbReference type="Proteomes" id="UP000007110"/>
    </source>
</evidence>
<reference evidence="24" key="1">
    <citation type="submission" date="2015-02" db="EMBL/GenBank/DDBJ databases">
        <title>Genome sequencing for Strongylocentrotus purpuratus.</title>
        <authorList>
            <person name="Murali S."/>
            <person name="Liu Y."/>
            <person name="Vee V."/>
            <person name="English A."/>
            <person name="Wang M."/>
            <person name="Skinner E."/>
            <person name="Han Y."/>
            <person name="Muzny D.M."/>
            <person name="Worley K.C."/>
            <person name="Gibbs R.A."/>
        </authorList>
    </citation>
    <scope>NUCLEOTIDE SEQUENCE</scope>
</reference>
<evidence type="ECO:0000256" key="15">
    <source>
        <dbReference type="ARBA" id="ARBA00069533"/>
    </source>
</evidence>
<evidence type="ECO:0000256" key="9">
    <source>
        <dbReference type="ARBA" id="ARBA00023180"/>
    </source>
</evidence>
<evidence type="ECO:0000256" key="19">
    <source>
        <dbReference type="SAM" id="SignalP"/>
    </source>
</evidence>
<keyword evidence="7" id="KW-0256">Endoplasmic reticulum</keyword>
<evidence type="ECO:0000256" key="4">
    <source>
        <dbReference type="ARBA" id="ARBA00007806"/>
    </source>
</evidence>
<name>A0A7M7PS13_STRPU</name>
<evidence type="ECO:0000259" key="22">
    <source>
        <dbReference type="Pfam" id="PF21365"/>
    </source>
</evidence>
<dbReference type="Pfam" id="PF13802">
    <property type="entry name" value="Gal_mutarotas_2"/>
    <property type="match status" value="1"/>
</dbReference>
<dbReference type="CDD" id="cd06603">
    <property type="entry name" value="GH31_GANC_GANAB_alpha"/>
    <property type="match status" value="1"/>
</dbReference>
<dbReference type="CDD" id="cd14752">
    <property type="entry name" value="GH31_N"/>
    <property type="match status" value="1"/>
</dbReference>
<dbReference type="GeneID" id="584583"/>
<dbReference type="AlphaFoldDB" id="A0A7M7PS13"/>
<proteinExistence type="inferred from homology"/>
<dbReference type="Gene3D" id="3.20.20.80">
    <property type="entry name" value="Glycosidases"/>
    <property type="match status" value="1"/>
</dbReference>
<dbReference type="InterPro" id="IPR000322">
    <property type="entry name" value="Glyco_hydro_31_TIM"/>
</dbReference>
<comment type="pathway">
    <text evidence="3">Glycan metabolism; N-glycan metabolism.</text>
</comment>
<evidence type="ECO:0000256" key="2">
    <source>
        <dbReference type="ARBA" id="ARBA00004555"/>
    </source>
</evidence>
<dbReference type="EC" id="3.2.1.207" evidence="14"/>
<dbReference type="FunFam" id="2.60.40.1760:FF:000002">
    <property type="entry name" value="neutral alpha-glucosidase AB isoform X1"/>
    <property type="match status" value="1"/>
</dbReference>
<reference evidence="23" key="2">
    <citation type="submission" date="2021-01" db="UniProtKB">
        <authorList>
            <consortium name="EnsemblMetazoa"/>
        </authorList>
    </citation>
    <scope>IDENTIFICATION</scope>
</reference>
<sequence length="969" mass="110627">MAKRKSTCNNSNMAFMQLSMIGLALVLLFEPGHAVDKSNFKTVDQCGFARRHKDIPEGQSPYAAVLDSFHIEADGVMRGNILNTKNGILLSLEVFGLEDRMVRFKVNELSPIRPRYEVPDVLVVEPTPIRWKINKQDSTSIEAATSSGITVLLSSEPFRMDFYDNKQLVFSINPRGLMKFEHQRERRNSLDQGEEGPGLLDLAKDAILDLVGYRSVEDQDQPAEGGEEVDNVEPAVVEEQEQEELEEEPEEPDMWEETFKSHTDRKPYGPSSIGLDFSFPGFEHVYGIPEHADSLALKPTGPSDPYRLYNLDVFEYDLDKRMALYGSVPFMQAHNKERTVGLFWLNAAETYIDISSNTADKSVFGRMFDYVKGESDVPQVDTHWYSESGIIDTFLLFGPSPMDVLSQYTDLTGKPFLPPLFSIAYHQCRWNYNDEEDVKQVDANFDEHDIPCDVIWLDIEHTDGKRYLTWDNHKFPDPGRMLDHLAAKGRKMVTIVDPHVHRDNNYHMYKEGKDNDYFVHKQDGSEYEGWCWPGSSSYPDFTRKDVRDWWASRLSHDSYQGSRPNLFNWNDMNEPSVFNGPEVTMHKDVVHADGWEHRDVHNLYGLYFHMANAEGQIQRSGGTERPFTLSRAFYSGTQRYGAIWTGDNAAEWGHLKASNPMLLSIGLAGIPFIGADVGGFFKNPDEELLTRWYQAGAYQPFFRAHAHIDTKRREPWLLQPESKLIIRNAIRARYALLPFWYTLFHNSSQTGLPPMRPMWMEFPKDADTFSMEDQYMLGNALLVSPISDQGSRATSVYFPGNDPWFDVDTFFAYQGPATHNVNADLDKIPVFQHGGSIVPRKERVRRCSSLTVDDPYTLTVALNNAGSANGDLYIDDGHSFDYKQQKYIYRQFTFSANKLESRALSGAGFETNSWLERVVIIGLKSVPKKVELISQTITQLSFSTSHNRQVLTIRKPGVNIGQDWTIRLS</sequence>
<dbReference type="PANTHER" id="PTHR22762:SF54">
    <property type="entry name" value="BCDNA.GH04962"/>
    <property type="match status" value="1"/>
</dbReference>
<evidence type="ECO:0000256" key="13">
    <source>
        <dbReference type="ARBA" id="ARBA00052396"/>
    </source>
</evidence>
<comment type="subcellular location">
    <subcellularLocation>
        <location evidence="1">Endoplasmic reticulum</location>
    </subcellularLocation>
    <subcellularLocation>
        <location evidence="2">Golgi apparatus</location>
    </subcellularLocation>
</comment>
<dbReference type="GO" id="GO:0033919">
    <property type="term" value="F:glucan 1,3-alpha-glucosidase activity"/>
    <property type="evidence" value="ECO:0007669"/>
    <property type="project" value="UniProtKB-ARBA"/>
</dbReference>
<evidence type="ECO:0000256" key="5">
    <source>
        <dbReference type="ARBA" id="ARBA00022729"/>
    </source>
</evidence>
<dbReference type="SUPFAM" id="SSF74650">
    <property type="entry name" value="Galactose mutarotase-like"/>
    <property type="match status" value="1"/>
</dbReference>
<dbReference type="GO" id="GO:0006491">
    <property type="term" value="P:N-glycan processing"/>
    <property type="evidence" value="ECO:0000318"/>
    <property type="project" value="GO_Central"/>
</dbReference>
<dbReference type="GO" id="GO:0030246">
    <property type="term" value="F:carbohydrate binding"/>
    <property type="evidence" value="ECO:0007669"/>
    <property type="project" value="InterPro"/>
</dbReference>
<dbReference type="FunCoup" id="A0A7M7PS13">
    <property type="interactions" value="2252"/>
</dbReference>
<dbReference type="Proteomes" id="UP000007110">
    <property type="component" value="Unassembled WGS sequence"/>
</dbReference>
<keyword evidence="24" id="KW-1185">Reference proteome</keyword>
<protein>
    <recommendedName>
        <fullName evidence="15">Neutral alpha-glucosidase AB</fullName>
        <ecNumber evidence="14">3.2.1.207</ecNumber>
    </recommendedName>
    <alternativeName>
        <fullName evidence="16">Alpha-glucosidase 2</fullName>
    </alternativeName>
    <alternativeName>
        <fullName evidence="11">Glucosidase II subunit alpha</fullName>
    </alternativeName>
</protein>
<dbReference type="Gene3D" id="2.60.40.1760">
    <property type="entry name" value="glycosyl hydrolase (family 31)"/>
    <property type="match status" value="1"/>
</dbReference>